<dbReference type="EMBL" id="JGZI01000008">
    <property type="protein sequence ID" value="KFI82974.1"/>
    <property type="molecule type" value="Genomic_DNA"/>
</dbReference>
<dbReference type="Proteomes" id="UP000029050">
    <property type="component" value="Unassembled WGS sequence"/>
</dbReference>
<evidence type="ECO:0000313" key="1">
    <source>
        <dbReference type="EMBL" id="KFI82974.1"/>
    </source>
</evidence>
<proteinExistence type="predicted"/>
<sequence length="79" mass="8471">VHTCLNPGVSAPEGKFAIAYYSELSVTVNSTTIPLGTILMHCPIAEVDPVSVKQHDDHIDCSIQPVDSAVITARLTRPE</sequence>
<organism evidence="1 2">
    <name type="scientific">Bifidobacterium psychraerophilum</name>
    <dbReference type="NCBI Taxonomy" id="218140"/>
    <lineage>
        <taxon>Bacteria</taxon>
        <taxon>Bacillati</taxon>
        <taxon>Actinomycetota</taxon>
        <taxon>Actinomycetes</taxon>
        <taxon>Bifidobacteriales</taxon>
        <taxon>Bifidobacteriaceae</taxon>
        <taxon>Bifidobacterium</taxon>
    </lineage>
</organism>
<comment type="caution">
    <text evidence="1">The sequence shown here is derived from an EMBL/GenBank/DDBJ whole genome shotgun (WGS) entry which is preliminary data.</text>
</comment>
<dbReference type="GO" id="GO:0003677">
    <property type="term" value="F:DNA binding"/>
    <property type="evidence" value="ECO:0007669"/>
    <property type="project" value="UniProtKB-KW"/>
</dbReference>
<evidence type="ECO:0000313" key="2">
    <source>
        <dbReference type="Proteomes" id="UP000029050"/>
    </source>
</evidence>
<dbReference type="RefSeq" id="WP_238556793.1">
    <property type="nucleotide sequence ID" value="NZ_JGZI01000008.1"/>
</dbReference>
<keyword evidence="1" id="KW-0238">DNA-binding</keyword>
<gene>
    <name evidence="1" type="ORF">BPSY_0765</name>
</gene>
<feature type="non-terminal residue" evidence="1">
    <location>
        <position position="1"/>
    </location>
</feature>
<reference evidence="1 2" key="1">
    <citation type="submission" date="2014-03" db="EMBL/GenBank/DDBJ databases">
        <title>Genomics of Bifidobacteria.</title>
        <authorList>
            <person name="Ventura M."/>
            <person name="Milani C."/>
            <person name="Lugli G.A."/>
        </authorList>
    </citation>
    <scope>NUCLEOTIDE SEQUENCE [LARGE SCALE GENOMIC DNA]</scope>
    <source>
        <strain evidence="1 2">LMG 21775</strain>
    </source>
</reference>
<dbReference type="AlphaFoldDB" id="A0A087CI74"/>
<keyword evidence="2" id="KW-1185">Reference proteome</keyword>
<protein>
    <submittedName>
        <fullName evidence="1">Excisionase family DNA-binding</fullName>
    </submittedName>
</protein>
<accession>A0A087CI74</accession>
<name>A0A087CI74_9BIFI</name>